<dbReference type="EMBL" id="JQJD01000023">
    <property type="protein sequence ID" value="KGN81751.1"/>
    <property type="molecule type" value="Genomic_DNA"/>
</dbReference>
<dbReference type="eggNOG" id="COG4775">
    <property type="taxonomic scope" value="Bacteria"/>
</dbReference>
<organism evidence="7 8">
    <name type="scientific">Porphyromonas cangingivalis</name>
    <dbReference type="NCBI Taxonomy" id="36874"/>
    <lineage>
        <taxon>Bacteria</taxon>
        <taxon>Pseudomonadati</taxon>
        <taxon>Bacteroidota</taxon>
        <taxon>Bacteroidia</taxon>
        <taxon>Bacteroidales</taxon>
        <taxon>Porphyromonadaceae</taxon>
        <taxon>Porphyromonas</taxon>
    </lineage>
</organism>
<keyword evidence="8" id="KW-1185">Reference proteome</keyword>
<evidence type="ECO:0000256" key="4">
    <source>
        <dbReference type="ARBA" id="ARBA00023136"/>
    </source>
</evidence>
<comment type="subcellular location">
    <subcellularLocation>
        <location evidence="1">Membrane</location>
    </subcellularLocation>
</comment>
<evidence type="ECO:0000256" key="3">
    <source>
        <dbReference type="ARBA" id="ARBA00022729"/>
    </source>
</evidence>
<dbReference type="RefSeq" id="WP_036851136.1">
    <property type="nucleotide sequence ID" value="NZ_JQJD01000023.1"/>
</dbReference>
<dbReference type="GO" id="GO:0019867">
    <property type="term" value="C:outer membrane"/>
    <property type="evidence" value="ECO:0007669"/>
    <property type="project" value="InterPro"/>
</dbReference>
<dbReference type="Pfam" id="PF01103">
    <property type="entry name" value="Omp85"/>
    <property type="match status" value="1"/>
</dbReference>
<evidence type="ECO:0000313" key="7">
    <source>
        <dbReference type="EMBL" id="KGN81751.1"/>
    </source>
</evidence>
<dbReference type="PANTHER" id="PTHR12815">
    <property type="entry name" value="SORTING AND ASSEMBLY MACHINERY SAMM50 PROTEIN FAMILY MEMBER"/>
    <property type="match status" value="1"/>
</dbReference>
<keyword evidence="2" id="KW-0812">Transmembrane</keyword>
<accession>A0A0A2ESA8</accession>
<sequence length="763" mass="86683">MKHSKSLVISLLFILSLFVVGCSPRPYIPEGEQFYLGVKEIKVEGKQGGRHEAEVLSDVSDVLSYKPNGYFFGLRLPFTYGFYFDKKFHDSSNFFGRWLYKTLGTKPKFVSTANPDGRATIATRILEEYGYFHADVEPAVYPKKGDSLQAKVGYKVRLGIPYVYDSIEFNVGIVPLDSADLFSPKDRLIEPGDYFSVAKLEAERERIAEMLRSRGYYFFKAQNIVYTADTVKTPGKVQLRIGLSDKTLPQAYEPWHVRSITYNLLDGTGRPLTDSVIYEGVLFRYRDTPPVKLSVLRPRIRIGHGDFYNLTYQNRTTALMSYLNTFSYTDVAYAPMDTLNNALSVTLSSMIDKPYFSELEATFKAKSNNQVGPGLAFTVNKKNLFRGGELLSLTTGVNYEWETNRRSGGRSWDINSYQFNLTATLTLPRVYLPWIMNTTYFYPASTRISLSGEFLNRGEFYRLGQFAGTLSYQFEPTKGLRHTLTPVRIAYNHLLRRTERFDSVVSDNPILRLAFQNQFIAGAGYMLGYETSDPESPHRFGIEANVSEAGNLLGLLYRNKDQSKRPFRFLGAPYAQFIKGTLELRYNYRFGPRAQIATRLFGGAVYSYGNADVAPYTEQFYAGGANSIRGFNVRSIGPGSYRPRENDQYALLDRTGDLRFEANVEYRHKIMGGLELATFVDAGNIWLLRPDTHRPGGAFSVKDLSKDIALGTGLGIRYDLTYLVLRLDAGVALHAPYKDRSKYFNTFDTNDWYTFHFAIGYPF</sequence>
<evidence type="ECO:0000256" key="1">
    <source>
        <dbReference type="ARBA" id="ARBA00004370"/>
    </source>
</evidence>
<name>A0A0A2ESA8_PORCN</name>
<evidence type="ECO:0000259" key="6">
    <source>
        <dbReference type="Pfam" id="PF01103"/>
    </source>
</evidence>
<evidence type="ECO:0000256" key="2">
    <source>
        <dbReference type="ARBA" id="ARBA00022692"/>
    </source>
</evidence>
<gene>
    <name evidence="7" type="ORF">HQ35_03670</name>
</gene>
<keyword evidence="5" id="KW-0998">Cell outer membrane</keyword>
<proteinExistence type="predicted"/>
<evidence type="ECO:0000256" key="5">
    <source>
        <dbReference type="ARBA" id="ARBA00023237"/>
    </source>
</evidence>
<dbReference type="PROSITE" id="PS51257">
    <property type="entry name" value="PROKAR_LIPOPROTEIN"/>
    <property type="match status" value="1"/>
</dbReference>
<dbReference type="Proteomes" id="UP000030125">
    <property type="component" value="Unassembled WGS sequence"/>
</dbReference>
<reference evidence="7 8" key="1">
    <citation type="submission" date="2014-08" db="EMBL/GenBank/DDBJ databases">
        <title>Porphyromonas cangingivalis strain:COT-109_OH1386 Genome sequencing.</title>
        <authorList>
            <person name="Wallis C."/>
            <person name="Deusch O."/>
            <person name="O'Flynn C."/>
            <person name="Davis I."/>
            <person name="Jospin G."/>
            <person name="Darling A.E."/>
            <person name="Coil D.A."/>
            <person name="Alexiev A."/>
            <person name="Horsfall A."/>
            <person name="Kirkwood N."/>
            <person name="Harris S."/>
            <person name="Eisen J.A."/>
        </authorList>
    </citation>
    <scope>NUCLEOTIDE SEQUENCE [LARGE SCALE GENOMIC DNA]</scope>
    <source>
        <strain evidence="8">COT-109 OH1386</strain>
    </source>
</reference>
<feature type="domain" description="Bacterial surface antigen (D15)" evidence="6">
    <location>
        <begin position="455"/>
        <end position="763"/>
    </location>
</feature>
<dbReference type="OrthoDB" id="9814535at2"/>
<protein>
    <recommendedName>
        <fullName evidence="6">Bacterial surface antigen (D15) domain-containing protein</fullName>
    </recommendedName>
</protein>
<dbReference type="PANTHER" id="PTHR12815:SF47">
    <property type="entry name" value="TRANSLOCATION AND ASSEMBLY MODULE SUBUNIT TAMA"/>
    <property type="match status" value="1"/>
</dbReference>
<dbReference type="AlphaFoldDB" id="A0A0A2ESA8"/>
<keyword evidence="4" id="KW-0472">Membrane</keyword>
<dbReference type="STRING" id="36874.HQ34_07290"/>
<dbReference type="InterPro" id="IPR039910">
    <property type="entry name" value="D15-like"/>
</dbReference>
<evidence type="ECO:0000313" key="8">
    <source>
        <dbReference type="Proteomes" id="UP000030125"/>
    </source>
</evidence>
<dbReference type="Gene3D" id="2.40.160.50">
    <property type="entry name" value="membrane protein fhac: a member of the omp85/tpsb transporter family"/>
    <property type="match status" value="1"/>
</dbReference>
<dbReference type="InterPro" id="IPR000184">
    <property type="entry name" value="Bac_surfAg_D15"/>
</dbReference>
<keyword evidence="3" id="KW-0732">Signal</keyword>
<comment type="caution">
    <text evidence="7">The sequence shown here is derived from an EMBL/GenBank/DDBJ whole genome shotgun (WGS) entry which is preliminary data.</text>
</comment>